<dbReference type="OrthoDB" id="5522228at2"/>
<gene>
    <name evidence="2" type="ordered locus">Sta7437_3713</name>
</gene>
<dbReference type="eggNOG" id="ENOG502Z9FB">
    <property type="taxonomic scope" value="Bacteria"/>
</dbReference>
<proteinExistence type="predicted"/>
<dbReference type="Proteomes" id="UP000010473">
    <property type="component" value="Chromosome"/>
</dbReference>
<dbReference type="STRING" id="111780.Sta7437_3713"/>
<reference evidence="3" key="1">
    <citation type="journal article" date="2013" name="Proc. Natl. Acad. Sci. U.S.A.">
        <title>Improving the coverage of the cyanobacterial phylum using diversity-driven genome sequencing.</title>
        <authorList>
            <person name="Shih P.M."/>
            <person name="Wu D."/>
            <person name="Latifi A."/>
            <person name="Axen S.D."/>
            <person name="Fewer D.P."/>
            <person name="Talla E."/>
            <person name="Calteau A."/>
            <person name="Cai F."/>
            <person name="Tandeau de Marsac N."/>
            <person name="Rippka R."/>
            <person name="Herdman M."/>
            <person name="Sivonen K."/>
            <person name="Coursin T."/>
            <person name="Laurent T."/>
            <person name="Goodwin L."/>
            <person name="Nolan M."/>
            <person name="Davenport K.W."/>
            <person name="Han C.S."/>
            <person name="Rubin E.M."/>
            <person name="Eisen J.A."/>
            <person name="Woyke T."/>
            <person name="Gugger M."/>
            <person name="Kerfeld C.A."/>
        </authorList>
    </citation>
    <scope>NUCLEOTIDE SEQUENCE [LARGE SCALE GENOMIC DNA]</scope>
    <source>
        <strain evidence="3">ATCC 29371 / PCC 7437</strain>
    </source>
</reference>
<feature type="transmembrane region" description="Helical" evidence="1">
    <location>
        <begin position="30"/>
        <end position="51"/>
    </location>
</feature>
<organism evidence="2 3">
    <name type="scientific">Stanieria cyanosphaera (strain ATCC 29371 / PCC 7437)</name>
    <dbReference type="NCBI Taxonomy" id="111780"/>
    <lineage>
        <taxon>Bacteria</taxon>
        <taxon>Bacillati</taxon>
        <taxon>Cyanobacteriota</taxon>
        <taxon>Cyanophyceae</taxon>
        <taxon>Pleurocapsales</taxon>
        <taxon>Dermocarpellaceae</taxon>
        <taxon>Stanieria</taxon>
    </lineage>
</organism>
<keyword evidence="1" id="KW-1133">Transmembrane helix</keyword>
<dbReference type="AlphaFoldDB" id="K9XYV3"/>
<keyword evidence="1" id="KW-0472">Membrane</keyword>
<dbReference type="KEGG" id="scs:Sta7437_3713"/>
<evidence type="ECO:0000313" key="2">
    <source>
        <dbReference type="EMBL" id="AFZ37209.1"/>
    </source>
</evidence>
<dbReference type="RefSeq" id="WP_015194870.1">
    <property type="nucleotide sequence ID" value="NC_019748.1"/>
</dbReference>
<dbReference type="HOGENOM" id="CLU_852059_0_0_3"/>
<keyword evidence="3" id="KW-1185">Reference proteome</keyword>
<keyword evidence="1" id="KW-0812">Transmembrane</keyword>
<dbReference type="EMBL" id="CP003653">
    <property type="protein sequence ID" value="AFZ37209.1"/>
    <property type="molecule type" value="Genomic_DNA"/>
</dbReference>
<accession>K9XYV3</accession>
<sequence>MNIKTIAKDFFKVKKIEPSLSKKKNQKFNFVLYSSIISLLVATVGGINWLVDPLWYSHGNILTGRNFAFNERISKTNLFFRTKDKNNYNCLILGSSRVITLRASQFTKDRCFNYSIKGGEIKEFIQYSRSLQEHGFKPQKVYIGVDGLNFVVKERQPIEPFDIKSLRTKSPLHAYLSIDILTFSLMTLLGISPDPGNYYDRNFEGADFAEYPVYQPGFYKPQEPQQCDLKIVDLFTDLRTFFPNAEFIGFIPPRSAWSIVNDTYGRKLTKECELPVFYQLAQKYDVMYDFSIPSAVTKDVKNTFDGSHYSVKVNDEMAKIMEGSSNSFGIRIDQYSYAEYRQIYLDAIKQFLKENNQMQRWHG</sequence>
<name>K9XYV3_STAC7</name>
<evidence type="ECO:0000256" key="1">
    <source>
        <dbReference type="SAM" id="Phobius"/>
    </source>
</evidence>
<evidence type="ECO:0000313" key="3">
    <source>
        <dbReference type="Proteomes" id="UP000010473"/>
    </source>
</evidence>
<protein>
    <submittedName>
        <fullName evidence="2">Uncharacterized protein</fullName>
    </submittedName>
</protein>